<proteinExistence type="predicted"/>
<accession>A0A9E8ZBJ3</accession>
<dbReference type="Gene3D" id="3.90.1580.10">
    <property type="entry name" value="paralog of FGE (formylglycine-generating enzyme)"/>
    <property type="match status" value="1"/>
</dbReference>
<protein>
    <submittedName>
        <fullName evidence="3">Formylglycine-generating enzyme family protein</fullName>
    </submittedName>
</protein>
<dbReference type="PANTHER" id="PTHR23150">
    <property type="entry name" value="SULFATASE MODIFYING FACTOR 1, 2"/>
    <property type="match status" value="1"/>
</dbReference>
<dbReference type="Pfam" id="PF03781">
    <property type="entry name" value="FGE-sulfatase"/>
    <property type="match status" value="1"/>
</dbReference>
<dbReference type="AlphaFoldDB" id="A0A9E8ZBJ3"/>
<dbReference type="GO" id="GO:0120147">
    <property type="term" value="F:formylglycine-generating oxidase activity"/>
    <property type="evidence" value="ECO:0007669"/>
    <property type="project" value="TreeGrafter"/>
</dbReference>
<dbReference type="SUPFAM" id="SSF56436">
    <property type="entry name" value="C-type lectin-like"/>
    <property type="match status" value="1"/>
</dbReference>
<feature type="compositionally biased region" description="Low complexity" evidence="1">
    <location>
        <begin position="199"/>
        <end position="211"/>
    </location>
</feature>
<dbReference type="Proteomes" id="UP001163152">
    <property type="component" value="Chromosome"/>
</dbReference>
<dbReference type="InterPro" id="IPR042095">
    <property type="entry name" value="SUMF_sf"/>
</dbReference>
<evidence type="ECO:0000256" key="1">
    <source>
        <dbReference type="SAM" id="MobiDB-lite"/>
    </source>
</evidence>
<dbReference type="KEGG" id="tsin:OXH18_23600"/>
<evidence type="ECO:0000259" key="2">
    <source>
        <dbReference type="Pfam" id="PF03781"/>
    </source>
</evidence>
<dbReference type="InterPro" id="IPR016187">
    <property type="entry name" value="CTDL_fold"/>
</dbReference>
<feature type="domain" description="Sulfatase-modifying factor enzyme-like" evidence="2">
    <location>
        <begin position="1"/>
        <end position="216"/>
    </location>
</feature>
<reference evidence="3" key="1">
    <citation type="submission" date="2022-12" db="EMBL/GenBank/DDBJ databases">
        <title>Polyphasic identification of a Novel Hot-Spring Cyanobacterium Ocullathermofonsia sinensis gen nov. sp. nov. and Genomic Insights on its Adaptations to the Thermal Habitat.</title>
        <authorList>
            <person name="Daroch M."/>
            <person name="Tang J."/>
            <person name="Jiang Y."/>
        </authorList>
    </citation>
    <scope>NUCLEOTIDE SEQUENCE</scope>
    <source>
        <strain evidence="3">PKUAC-SCTA174</strain>
    </source>
</reference>
<keyword evidence="4" id="KW-1185">Reference proteome</keyword>
<dbReference type="InterPro" id="IPR051043">
    <property type="entry name" value="Sulfatase_Mod_Factor_Kinase"/>
</dbReference>
<dbReference type="InterPro" id="IPR005532">
    <property type="entry name" value="SUMF_dom"/>
</dbReference>
<evidence type="ECO:0000313" key="3">
    <source>
        <dbReference type="EMBL" id="WAL60118.1"/>
    </source>
</evidence>
<dbReference type="EMBL" id="CP113797">
    <property type="protein sequence ID" value="WAL60118.1"/>
    <property type="molecule type" value="Genomic_DNA"/>
</dbReference>
<sequence length="227" mass="25422">MGSPADEPERRDSESPQRQVTVPGFFMGRFQVTQAQYEAIVGSNPSNFSGANRPVEQVSWNDAIEFCEKLSQRTGQTYRLPSEAEWEYACRAGTTTPFHFGATITTDLVNYNGNFTYASAPNGEYRQQTTDVGSFPPNAFGLYDMHGNVWEWCQDVWHENYAGAPTDGSAWIEGGESNNRLLRGGSWNNNPRNCRSANRNRNLPDNRNNNNGFRVVLSASTPDCQSR</sequence>
<name>A0A9E8ZBJ3_9CYAN</name>
<evidence type="ECO:0000313" key="4">
    <source>
        <dbReference type="Proteomes" id="UP001163152"/>
    </source>
</evidence>
<organism evidence="3 4">
    <name type="scientific">Thermocoleostomius sinensis A174</name>
    <dbReference type="NCBI Taxonomy" id="2016057"/>
    <lineage>
        <taxon>Bacteria</taxon>
        <taxon>Bacillati</taxon>
        <taxon>Cyanobacteriota</taxon>
        <taxon>Cyanophyceae</taxon>
        <taxon>Oculatellales</taxon>
        <taxon>Oculatellaceae</taxon>
        <taxon>Thermocoleostomius</taxon>
    </lineage>
</organism>
<gene>
    <name evidence="3" type="ORF">OXH18_23600</name>
</gene>
<feature type="region of interest" description="Disordered" evidence="1">
    <location>
        <begin position="181"/>
        <end position="214"/>
    </location>
</feature>
<feature type="compositionally biased region" description="Polar residues" evidence="1">
    <location>
        <begin position="181"/>
        <end position="197"/>
    </location>
</feature>
<dbReference type="PANTHER" id="PTHR23150:SF35">
    <property type="entry name" value="BLL6746 PROTEIN"/>
    <property type="match status" value="1"/>
</dbReference>